<evidence type="ECO:0000256" key="13">
    <source>
        <dbReference type="ARBA" id="ARBA00048798"/>
    </source>
</evidence>
<dbReference type="InterPro" id="IPR043131">
    <property type="entry name" value="BCAT-like_N"/>
</dbReference>
<dbReference type="UniPathway" id="UPA00048">
    <property type="reaction ID" value="UER00073"/>
</dbReference>
<keyword evidence="9 17" id="KW-0808">Transferase</keyword>
<evidence type="ECO:0000256" key="12">
    <source>
        <dbReference type="ARBA" id="ARBA00048212"/>
    </source>
</evidence>
<comment type="catalytic activity">
    <reaction evidence="12 17">
        <text>L-valine + 2-oxoglutarate = 3-methyl-2-oxobutanoate + L-glutamate</text>
        <dbReference type="Rhea" id="RHEA:24813"/>
        <dbReference type="ChEBI" id="CHEBI:11851"/>
        <dbReference type="ChEBI" id="CHEBI:16810"/>
        <dbReference type="ChEBI" id="CHEBI:29985"/>
        <dbReference type="ChEBI" id="CHEBI:57762"/>
        <dbReference type="EC" id="2.6.1.42"/>
    </reaction>
</comment>
<comment type="similarity">
    <text evidence="6 15">Belongs to the class-IV pyridoxal-phosphate-dependent aminotransferase family.</text>
</comment>
<name>A0A1N7PDM4_9FLAO</name>
<dbReference type="Gene3D" id="3.20.10.10">
    <property type="entry name" value="D-amino Acid Aminotransferase, subunit A, domain 2"/>
    <property type="match status" value="1"/>
</dbReference>
<dbReference type="FunFam" id="3.20.10.10:FF:000002">
    <property type="entry name" value="D-alanine aminotransferase"/>
    <property type="match status" value="1"/>
</dbReference>
<evidence type="ECO:0000256" key="10">
    <source>
        <dbReference type="ARBA" id="ARBA00022898"/>
    </source>
</evidence>
<comment type="pathway">
    <text evidence="3 17">Amino-acid biosynthesis; L-isoleucine biosynthesis; L-isoleucine from 2-oxobutanoate: step 4/4.</text>
</comment>
<dbReference type="EMBL" id="FTOV01000006">
    <property type="protein sequence ID" value="SIT08489.1"/>
    <property type="molecule type" value="Genomic_DNA"/>
</dbReference>
<dbReference type="OrthoDB" id="9804984at2"/>
<evidence type="ECO:0000256" key="9">
    <source>
        <dbReference type="ARBA" id="ARBA00022679"/>
    </source>
</evidence>
<dbReference type="InterPro" id="IPR005785">
    <property type="entry name" value="B_amino_transI"/>
</dbReference>
<dbReference type="InterPro" id="IPR001544">
    <property type="entry name" value="Aminotrans_IV"/>
</dbReference>
<dbReference type="SUPFAM" id="SSF56752">
    <property type="entry name" value="D-aminoacid aminotransferase-like PLP-dependent enzymes"/>
    <property type="match status" value="1"/>
</dbReference>
<dbReference type="PANTHER" id="PTHR42743">
    <property type="entry name" value="AMINO-ACID AMINOTRANSFERASE"/>
    <property type="match status" value="1"/>
</dbReference>
<dbReference type="AlphaFoldDB" id="A0A1N7PDM4"/>
<keyword evidence="11 17" id="KW-0100">Branched-chain amino acid biosynthesis</keyword>
<comment type="pathway">
    <text evidence="4 17">Amino-acid biosynthesis; L-valine biosynthesis; L-valine from pyruvate: step 4/4.</text>
</comment>
<dbReference type="GO" id="GO:0052656">
    <property type="term" value="F:L-isoleucine-2-oxoglutarate transaminase activity"/>
    <property type="evidence" value="ECO:0007669"/>
    <property type="project" value="RHEA"/>
</dbReference>
<dbReference type="GO" id="GO:0052655">
    <property type="term" value="F:L-valine-2-oxoglutarate transaminase activity"/>
    <property type="evidence" value="ECO:0007669"/>
    <property type="project" value="RHEA"/>
</dbReference>
<evidence type="ECO:0000256" key="7">
    <source>
        <dbReference type="ARBA" id="ARBA00022576"/>
    </source>
</evidence>
<dbReference type="NCBIfam" id="TIGR01122">
    <property type="entry name" value="ilvE_I"/>
    <property type="match status" value="1"/>
</dbReference>
<evidence type="ECO:0000256" key="1">
    <source>
        <dbReference type="ARBA" id="ARBA00001933"/>
    </source>
</evidence>
<dbReference type="GO" id="GO:0009099">
    <property type="term" value="P:L-valine biosynthetic process"/>
    <property type="evidence" value="ECO:0007669"/>
    <property type="project" value="UniProtKB-UniPathway"/>
</dbReference>
<dbReference type="NCBIfam" id="NF005146">
    <property type="entry name" value="PRK06606.1"/>
    <property type="match status" value="1"/>
</dbReference>
<keyword evidence="7 17" id="KW-0032">Aminotransferase</keyword>
<evidence type="ECO:0000313" key="18">
    <source>
        <dbReference type="EMBL" id="SIT08489.1"/>
    </source>
</evidence>
<keyword evidence="8 17" id="KW-0028">Amino-acid biosynthesis</keyword>
<dbReference type="STRING" id="373672.SAMN05421785_106158"/>
<dbReference type="EC" id="2.6.1.42" evidence="17"/>
<comment type="function">
    <text evidence="2 17">Acts on leucine, isoleucine and valine.</text>
</comment>
<dbReference type="Gene3D" id="3.30.470.10">
    <property type="match status" value="1"/>
</dbReference>
<dbReference type="Pfam" id="PF01063">
    <property type="entry name" value="Aminotran_4"/>
    <property type="match status" value="1"/>
</dbReference>
<evidence type="ECO:0000313" key="19">
    <source>
        <dbReference type="Proteomes" id="UP000185781"/>
    </source>
</evidence>
<dbReference type="PANTHER" id="PTHR42743:SF11">
    <property type="entry name" value="AMINODEOXYCHORISMATE LYASE"/>
    <property type="match status" value="1"/>
</dbReference>
<dbReference type="InterPro" id="IPR018300">
    <property type="entry name" value="Aminotrans_IV_CS"/>
</dbReference>
<proteinExistence type="inferred from homology"/>
<dbReference type="PROSITE" id="PS00770">
    <property type="entry name" value="AA_TRANSFER_CLASS_4"/>
    <property type="match status" value="1"/>
</dbReference>
<sequence>MYYNDDSVLFFDGEYVKAKEAKTDLYGQSLHYGYAVFEGIKSYKTANGTKIFKAEEHYDRLRKSAEAIHMPFHYSTEEMVETTYKLLEINNLSNAYIRPLVICSPNMSLSKGQKSYLVIEAWNWDNGYLANKLRIMTSSFQRPNPKAFKIEAKVSGHYVNSILACQEAKDKGFDEALVLDEKGNVAESSGANVFYEKDGKLFTPAKGNILPGITRATVFEICNQLGISYEEKLFTPQEMQGADAAFFCGTAAEIVALESLDNIPFRIDWEDSLSAKIQQAYRHLVVEENYSYLKSNLQNA</sequence>
<evidence type="ECO:0000256" key="2">
    <source>
        <dbReference type="ARBA" id="ARBA00003109"/>
    </source>
</evidence>
<evidence type="ECO:0000256" key="17">
    <source>
        <dbReference type="RuleBase" id="RU364094"/>
    </source>
</evidence>
<comment type="cofactor">
    <cofactor evidence="1 16">
        <name>pyridoxal 5'-phosphate</name>
        <dbReference type="ChEBI" id="CHEBI:597326"/>
    </cofactor>
</comment>
<dbReference type="CDD" id="cd00449">
    <property type="entry name" value="PLPDE_IV"/>
    <property type="match status" value="1"/>
</dbReference>
<evidence type="ECO:0000256" key="11">
    <source>
        <dbReference type="ARBA" id="ARBA00023304"/>
    </source>
</evidence>
<dbReference type="Proteomes" id="UP000185781">
    <property type="component" value="Unassembled WGS sequence"/>
</dbReference>
<dbReference type="InterPro" id="IPR036038">
    <property type="entry name" value="Aminotransferase-like"/>
</dbReference>
<evidence type="ECO:0000256" key="6">
    <source>
        <dbReference type="ARBA" id="ARBA00009320"/>
    </source>
</evidence>
<keyword evidence="10 16" id="KW-0663">Pyridoxal phosphate</keyword>
<evidence type="ECO:0000256" key="16">
    <source>
        <dbReference type="RuleBase" id="RU004516"/>
    </source>
</evidence>
<dbReference type="InterPro" id="IPR043132">
    <property type="entry name" value="BCAT-like_C"/>
</dbReference>
<evidence type="ECO:0000256" key="4">
    <source>
        <dbReference type="ARBA" id="ARBA00004931"/>
    </source>
</evidence>
<evidence type="ECO:0000256" key="14">
    <source>
        <dbReference type="ARBA" id="ARBA00049229"/>
    </source>
</evidence>
<dbReference type="GO" id="GO:0052654">
    <property type="term" value="F:L-leucine-2-oxoglutarate transaminase activity"/>
    <property type="evidence" value="ECO:0007669"/>
    <property type="project" value="RHEA"/>
</dbReference>
<organism evidence="18 19">
    <name type="scientific">Chryseobacterium gambrini</name>
    <dbReference type="NCBI Taxonomy" id="373672"/>
    <lineage>
        <taxon>Bacteria</taxon>
        <taxon>Pseudomonadati</taxon>
        <taxon>Bacteroidota</taxon>
        <taxon>Flavobacteriia</taxon>
        <taxon>Flavobacteriales</taxon>
        <taxon>Weeksellaceae</taxon>
        <taxon>Chryseobacterium group</taxon>
        <taxon>Chryseobacterium</taxon>
    </lineage>
</organism>
<dbReference type="UniPathway" id="UPA00047">
    <property type="reaction ID" value="UER00058"/>
</dbReference>
<comment type="catalytic activity">
    <reaction evidence="13 17">
        <text>L-isoleucine + 2-oxoglutarate = (S)-3-methyl-2-oxopentanoate + L-glutamate</text>
        <dbReference type="Rhea" id="RHEA:24801"/>
        <dbReference type="ChEBI" id="CHEBI:16810"/>
        <dbReference type="ChEBI" id="CHEBI:29985"/>
        <dbReference type="ChEBI" id="CHEBI:35146"/>
        <dbReference type="ChEBI" id="CHEBI:58045"/>
        <dbReference type="EC" id="2.6.1.42"/>
    </reaction>
</comment>
<dbReference type="UniPathway" id="UPA00049">
    <property type="reaction ID" value="UER00062"/>
</dbReference>
<gene>
    <name evidence="17" type="primary">ilvE</name>
    <name evidence="18" type="ORF">SAMN05421785_106158</name>
</gene>
<comment type="pathway">
    <text evidence="5 17">Amino-acid biosynthesis; L-leucine biosynthesis; L-leucine from 3-methyl-2-oxobutanoate: step 4/4.</text>
</comment>
<evidence type="ECO:0000256" key="5">
    <source>
        <dbReference type="ARBA" id="ARBA00005072"/>
    </source>
</evidence>
<dbReference type="RefSeq" id="WP_076393453.1">
    <property type="nucleotide sequence ID" value="NZ_FTOV01000006.1"/>
</dbReference>
<protein>
    <recommendedName>
        <fullName evidence="17">Branched-chain-amino-acid aminotransferase</fullName>
        <shortName evidence="17">BCAT</shortName>
        <ecNumber evidence="17">2.6.1.42</ecNumber>
    </recommendedName>
</protein>
<evidence type="ECO:0000256" key="3">
    <source>
        <dbReference type="ARBA" id="ARBA00004824"/>
    </source>
</evidence>
<comment type="catalytic activity">
    <reaction evidence="14 17">
        <text>L-leucine + 2-oxoglutarate = 4-methyl-2-oxopentanoate + L-glutamate</text>
        <dbReference type="Rhea" id="RHEA:18321"/>
        <dbReference type="ChEBI" id="CHEBI:16810"/>
        <dbReference type="ChEBI" id="CHEBI:17865"/>
        <dbReference type="ChEBI" id="CHEBI:29985"/>
        <dbReference type="ChEBI" id="CHEBI:57427"/>
        <dbReference type="EC" id="2.6.1.42"/>
    </reaction>
</comment>
<dbReference type="InterPro" id="IPR050571">
    <property type="entry name" value="Class-IV_PLP-Dep_Aminotrnsfr"/>
</dbReference>
<reference evidence="18 19" key="1">
    <citation type="submission" date="2017-01" db="EMBL/GenBank/DDBJ databases">
        <authorList>
            <person name="Mah S.A."/>
            <person name="Swanson W.J."/>
            <person name="Moy G.W."/>
            <person name="Vacquier V.D."/>
        </authorList>
    </citation>
    <scope>NUCLEOTIDE SEQUENCE [LARGE SCALE GENOMIC DNA]</scope>
    <source>
        <strain evidence="18 19">DSM 18014</strain>
    </source>
</reference>
<dbReference type="GO" id="GO:0009097">
    <property type="term" value="P:isoleucine biosynthetic process"/>
    <property type="evidence" value="ECO:0007669"/>
    <property type="project" value="UniProtKB-UniPathway"/>
</dbReference>
<dbReference type="GO" id="GO:0009098">
    <property type="term" value="P:L-leucine biosynthetic process"/>
    <property type="evidence" value="ECO:0007669"/>
    <property type="project" value="UniProtKB-UniPathway"/>
</dbReference>
<evidence type="ECO:0000256" key="8">
    <source>
        <dbReference type="ARBA" id="ARBA00022605"/>
    </source>
</evidence>
<evidence type="ECO:0000256" key="15">
    <source>
        <dbReference type="RuleBase" id="RU004106"/>
    </source>
</evidence>
<accession>A0A1N7PDM4</accession>